<name>A0A8J6TTT7_9FLAO</name>
<evidence type="ECO:0000259" key="1">
    <source>
        <dbReference type="Pfam" id="PF14088"/>
    </source>
</evidence>
<accession>A0A8J6TTT7</accession>
<evidence type="ECO:0000313" key="2">
    <source>
        <dbReference type="EMBL" id="MBC9813627.1"/>
    </source>
</evidence>
<protein>
    <submittedName>
        <fullName evidence="2">DUF4268 domain-containing protein</fullName>
    </submittedName>
</protein>
<dbReference type="EMBL" id="JACVEL010000012">
    <property type="protein sequence ID" value="MBC9813627.1"/>
    <property type="molecule type" value="Genomic_DNA"/>
</dbReference>
<comment type="caution">
    <text evidence="2">The sequence shown here is derived from an EMBL/GenBank/DDBJ whole genome shotgun (WGS) entry which is preliminary data.</text>
</comment>
<dbReference type="InterPro" id="IPR025364">
    <property type="entry name" value="DUF4268"/>
</dbReference>
<dbReference type="Pfam" id="PF14088">
    <property type="entry name" value="DUF4268"/>
    <property type="match status" value="1"/>
</dbReference>
<proteinExistence type="predicted"/>
<reference evidence="2" key="1">
    <citation type="submission" date="2020-09" db="EMBL/GenBank/DDBJ databases">
        <title>Taishania pollutisoli gen. nov., sp. nov., Isolated from Tetrabromobisphenol A-Contaminated Soil.</title>
        <authorList>
            <person name="Chen Q."/>
        </authorList>
    </citation>
    <scope>NUCLEOTIDE SEQUENCE</scope>
    <source>
        <strain evidence="2">CZZ-1</strain>
    </source>
</reference>
<gene>
    <name evidence="2" type="ORF">H9Y05_14215</name>
</gene>
<evidence type="ECO:0000313" key="3">
    <source>
        <dbReference type="Proteomes" id="UP000652681"/>
    </source>
</evidence>
<sequence>MKKHMSGSGRRINWLTYPTEAKELYLRLHADGKSCSLNFDIQCKDDGVREVIWEQMGELKVVLTAEMSDEGDWIENFTTPEGKTISRIRWEQANLNYFNEEDTLKMYDFLKEKIIAFDRFYQEYKDILIHLLD</sequence>
<feature type="domain" description="DUF4268" evidence="1">
    <location>
        <begin position="6"/>
        <end position="125"/>
    </location>
</feature>
<dbReference type="Proteomes" id="UP000652681">
    <property type="component" value="Unassembled WGS sequence"/>
</dbReference>
<dbReference type="AlphaFoldDB" id="A0A8J6TTT7"/>
<organism evidence="2 3">
    <name type="scientific">Taishania pollutisoli</name>
    <dbReference type="NCBI Taxonomy" id="2766479"/>
    <lineage>
        <taxon>Bacteria</taxon>
        <taxon>Pseudomonadati</taxon>
        <taxon>Bacteroidota</taxon>
        <taxon>Flavobacteriia</taxon>
        <taxon>Flavobacteriales</taxon>
        <taxon>Crocinitomicaceae</taxon>
        <taxon>Taishania</taxon>
    </lineage>
</organism>
<keyword evidence="3" id="KW-1185">Reference proteome</keyword>